<protein>
    <submittedName>
        <fullName evidence="3">Uncharacterized protein</fullName>
    </submittedName>
</protein>
<sequence>MSEHAPGVDMVAQAEIVELKGKVRDYEKELKEYGKKDEKQEKEIERLKNLTGKSYGLGTVWFVAIVSFLIGIGATAAFFLLT</sequence>
<name>X1LNQ8_9ZZZZ</name>
<gene>
    <name evidence="3" type="ORF">S06H3_23046</name>
</gene>
<dbReference type="AlphaFoldDB" id="X1LNQ8"/>
<organism evidence="3">
    <name type="scientific">marine sediment metagenome</name>
    <dbReference type="NCBI Taxonomy" id="412755"/>
    <lineage>
        <taxon>unclassified sequences</taxon>
        <taxon>metagenomes</taxon>
        <taxon>ecological metagenomes</taxon>
    </lineage>
</organism>
<evidence type="ECO:0000313" key="3">
    <source>
        <dbReference type="EMBL" id="GAI04010.1"/>
    </source>
</evidence>
<keyword evidence="2" id="KW-0472">Membrane</keyword>
<keyword evidence="2" id="KW-0812">Transmembrane</keyword>
<reference evidence="3" key="1">
    <citation type="journal article" date="2014" name="Front. Microbiol.">
        <title>High frequency of phylogenetically diverse reductive dehalogenase-homologous genes in deep subseafloor sedimentary metagenomes.</title>
        <authorList>
            <person name="Kawai M."/>
            <person name="Futagami T."/>
            <person name="Toyoda A."/>
            <person name="Takaki Y."/>
            <person name="Nishi S."/>
            <person name="Hori S."/>
            <person name="Arai W."/>
            <person name="Tsubouchi T."/>
            <person name="Morono Y."/>
            <person name="Uchiyama I."/>
            <person name="Ito T."/>
            <person name="Fujiyama A."/>
            <person name="Inagaki F."/>
            <person name="Takami H."/>
        </authorList>
    </citation>
    <scope>NUCLEOTIDE SEQUENCE</scope>
    <source>
        <strain evidence="3">Expedition CK06-06</strain>
    </source>
</reference>
<comment type="caution">
    <text evidence="3">The sequence shown here is derived from an EMBL/GenBank/DDBJ whole genome shotgun (WGS) entry which is preliminary data.</text>
</comment>
<keyword evidence="2" id="KW-1133">Transmembrane helix</keyword>
<dbReference type="EMBL" id="BARV01012447">
    <property type="protein sequence ID" value="GAI04010.1"/>
    <property type="molecule type" value="Genomic_DNA"/>
</dbReference>
<evidence type="ECO:0000256" key="2">
    <source>
        <dbReference type="SAM" id="Phobius"/>
    </source>
</evidence>
<evidence type="ECO:0000256" key="1">
    <source>
        <dbReference type="SAM" id="Coils"/>
    </source>
</evidence>
<feature type="coiled-coil region" evidence="1">
    <location>
        <begin position="16"/>
        <end position="50"/>
    </location>
</feature>
<proteinExistence type="predicted"/>
<feature type="transmembrane region" description="Helical" evidence="2">
    <location>
        <begin position="60"/>
        <end position="81"/>
    </location>
</feature>
<accession>X1LNQ8</accession>
<keyword evidence="1" id="KW-0175">Coiled coil</keyword>